<dbReference type="EMBL" id="DNZF01000146">
    <property type="protein sequence ID" value="HBK53582.1"/>
    <property type="molecule type" value="Genomic_DNA"/>
</dbReference>
<protein>
    <recommendedName>
        <fullName evidence="8">Carbamoyltransferase HypF</fullName>
    </recommendedName>
    <alternativeName>
        <fullName evidence="9">Carbamoyl phosphate-converting enzyme HypF</fullName>
    </alternativeName>
    <alternativeName>
        <fullName evidence="10">[NiFe]-hydrogenase maturation factor HypF</fullName>
    </alternativeName>
</protein>
<evidence type="ECO:0000256" key="1">
    <source>
        <dbReference type="ARBA" id="ARBA00004711"/>
    </source>
</evidence>
<keyword evidence="4" id="KW-0479">Metal-binding</keyword>
<dbReference type="GO" id="GO:0051604">
    <property type="term" value="P:protein maturation"/>
    <property type="evidence" value="ECO:0007669"/>
    <property type="project" value="TreeGrafter"/>
</dbReference>
<evidence type="ECO:0000256" key="8">
    <source>
        <dbReference type="ARBA" id="ARBA00072168"/>
    </source>
</evidence>
<evidence type="ECO:0000313" key="12">
    <source>
        <dbReference type="EMBL" id="HBK53582.1"/>
    </source>
</evidence>
<comment type="pathway">
    <text evidence="1">Protein modification; [NiFe] hydrogenase maturation.</text>
</comment>
<evidence type="ECO:0000256" key="10">
    <source>
        <dbReference type="ARBA" id="ARBA00078219"/>
    </source>
</evidence>
<evidence type="ECO:0000256" key="2">
    <source>
        <dbReference type="ARBA" id="ARBA00008097"/>
    </source>
</evidence>
<accession>A0A354YZC3</accession>
<dbReference type="PANTHER" id="PTHR42959">
    <property type="entry name" value="CARBAMOYLTRANSFERASE"/>
    <property type="match status" value="1"/>
</dbReference>
<gene>
    <name evidence="12" type="ORF">DDZ44_06580</name>
</gene>
<keyword evidence="12" id="KW-0808">Transferase</keyword>
<dbReference type="InterPro" id="IPR043129">
    <property type="entry name" value="ATPase_NBD"/>
</dbReference>
<comment type="catalytic activity">
    <reaction evidence="7">
        <text>C-terminal L-cysteinyl-[HypE protein] + carbamoyl phosphate + ATP + H2O = C-terminal S-carboxamide-L-cysteinyl-[HypE protein] + AMP + phosphate + diphosphate + H(+)</text>
        <dbReference type="Rhea" id="RHEA:55636"/>
        <dbReference type="Rhea" id="RHEA-COMP:14247"/>
        <dbReference type="Rhea" id="RHEA-COMP:14392"/>
        <dbReference type="ChEBI" id="CHEBI:15377"/>
        <dbReference type="ChEBI" id="CHEBI:15378"/>
        <dbReference type="ChEBI" id="CHEBI:30616"/>
        <dbReference type="ChEBI" id="CHEBI:33019"/>
        <dbReference type="ChEBI" id="CHEBI:43474"/>
        <dbReference type="ChEBI" id="CHEBI:58228"/>
        <dbReference type="ChEBI" id="CHEBI:76913"/>
        <dbReference type="ChEBI" id="CHEBI:139126"/>
        <dbReference type="ChEBI" id="CHEBI:456215"/>
    </reaction>
</comment>
<feature type="domain" description="Carbamoyltransferase Kae1-like" evidence="11">
    <location>
        <begin position="24"/>
        <end position="269"/>
    </location>
</feature>
<dbReference type="STRING" id="378794.GCA_001570625_01801"/>
<dbReference type="InterPro" id="IPR051060">
    <property type="entry name" value="Carbamoyltrans_HypF-like"/>
</dbReference>
<dbReference type="FunFam" id="3.30.420.40:FF:000124">
    <property type="entry name" value="Carbamoyltransferase HypF"/>
    <property type="match status" value="1"/>
</dbReference>
<dbReference type="Gene3D" id="3.30.420.40">
    <property type="match status" value="1"/>
</dbReference>
<evidence type="ECO:0000256" key="5">
    <source>
        <dbReference type="ARBA" id="ARBA00022771"/>
    </source>
</evidence>
<evidence type="ECO:0000256" key="3">
    <source>
        <dbReference type="ARBA" id="ARBA00022598"/>
    </source>
</evidence>
<dbReference type="GO" id="GO:0016874">
    <property type="term" value="F:ligase activity"/>
    <property type="evidence" value="ECO:0007669"/>
    <property type="project" value="UniProtKB-KW"/>
</dbReference>
<feature type="non-terminal residue" evidence="12">
    <location>
        <position position="1"/>
    </location>
</feature>
<dbReference type="AlphaFoldDB" id="A0A354YZC3"/>
<evidence type="ECO:0000313" key="13">
    <source>
        <dbReference type="Proteomes" id="UP000263273"/>
    </source>
</evidence>
<evidence type="ECO:0000256" key="9">
    <source>
        <dbReference type="ARBA" id="ARBA00075001"/>
    </source>
</evidence>
<comment type="similarity">
    <text evidence="2">Belongs to the carbamoyltransferase HypF family.</text>
</comment>
<dbReference type="GO" id="GO:0008270">
    <property type="term" value="F:zinc ion binding"/>
    <property type="evidence" value="ECO:0007669"/>
    <property type="project" value="UniProtKB-KW"/>
</dbReference>
<name>A0A354YZC3_9FIRM</name>
<comment type="caution">
    <text evidence="12">The sequence shown here is derived from an EMBL/GenBank/DDBJ whole genome shotgun (WGS) entry which is preliminary data.</text>
</comment>
<evidence type="ECO:0000256" key="4">
    <source>
        <dbReference type="ARBA" id="ARBA00022723"/>
    </source>
</evidence>
<sequence length="285" mass="31052">AIQHHWAHMASAMAENQLQGEVLGLICDGTGWGTDGAVWGGEILQGDYRQFSRLGHLQYLPLPGGDLTARRPYRMALLYLLAAIGEKAAALSRDLIPAFPEEERELMLQRWQKGTRELQTSSCGRLFDAEAAVLGICIVNRYEGQAAIELEARADYTQRGSYSYALNDENGMLIMNLLPMWPELLADRKKGISVGGIAQKFHLTLVDVFTAALDRSREKSGLSRVVLSGGAFHNQILLFKLSEALKKAGFEVYHQQQVPPGDGGIALGQAIIASEVKANVSGSTG</sequence>
<dbReference type="PANTHER" id="PTHR42959:SF1">
    <property type="entry name" value="CARBAMOYLTRANSFERASE HYPF"/>
    <property type="match status" value="1"/>
</dbReference>
<proteinExistence type="inferred from homology"/>
<dbReference type="Pfam" id="PF22521">
    <property type="entry name" value="HypF_C_2"/>
    <property type="match status" value="1"/>
</dbReference>
<keyword evidence="6" id="KW-0862">Zinc</keyword>
<dbReference type="GO" id="GO:0016743">
    <property type="term" value="F:carboxyl- or carbamoyltransferase activity"/>
    <property type="evidence" value="ECO:0007669"/>
    <property type="project" value="TreeGrafter"/>
</dbReference>
<evidence type="ECO:0000256" key="7">
    <source>
        <dbReference type="ARBA" id="ARBA00048220"/>
    </source>
</evidence>
<keyword evidence="3" id="KW-0436">Ligase</keyword>
<evidence type="ECO:0000259" key="11">
    <source>
        <dbReference type="Pfam" id="PF22521"/>
    </source>
</evidence>
<evidence type="ECO:0000256" key="6">
    <source>
        <dbReference type="ARBA" id="ARBA00022833"/>
    </source>
</evidence>
<keyword evidence="5" id="KW-0863">Zinc-finger</keyword>
<dbReference type="Proteomes" id="UP000263273">
    <property type="component" value="Unassembled WGS sequence"/>
</dbReference>
<dbReference type="InterPro" id="IPR055128">
    <property type="entry name" value="HypF_C_2"/>
</dbReference>
<organism evidence="12 13">
    <name type="scientific">Syntrophomonas wolfei</name>
    <dbReference type="NCBI Taxonomy" id="863"/>
    <lineage>
        <taxon>Bacteria</taxon>
        <taxon>Bacillati</taxon>
        <taxon>Bacillota</taxon>
        <taxon>Clostridia</taxon>
        <taxon>Eubacteriales</taxon>
        <taxon>Syntrophomonadaceae</taxon>
        <taxon>Syntrophomonas</taxon>
    </lineage>
</organism>
<reference evidence="12 13" key="1">
    <citation type="journal article" date="2018" name="Nat. Biotechnol.">
        <title>A standardized bacterial taxonomy based on genome phylogeny substantially revises the tree of life.</title>
        <authorList>
            <person name="Parks D.H."/>
            <person name="Chuvochina M."/>
            <person name="Waite D.W."/>
            <person name="Rinke C."/>
            <person name="Skarshewski A."/>
            <person name="Chaumeil P.A."/>
            <person name="Hugenholtz P."/>
        </authorList>
    </citation>
    <scope>NUCLEOTIDE SEQUENCE [LARGE SCALE GENOMIC DNA]</scope>
    <source>
        <strain evidence="12">UBA10948</strain>
    </source>
</reference>
<dbReference type="SUPFAM" id="SSF53067">
    <property type="entry name" value="Actin-like ATPase domain"/>
    <property type="match status" value="1"/>
</dbReference>